<keyword evidence="3" id="KW-0808">Transferase</keyword>
<dbReference type="RefSeq" id="WP_113868593.1">
    <property type="nucleotide sequence ID" value="NZ_AGJP01000001.1"/>
</dbReference>
<dbReference type="Pfam" id="PF13649">
    <property type="entry name" value="Methyltransf_25"/>
    <property type="match status" value="1"/>
</dbReference>
<keyword evidence="4" id="KW-1185">Reference proteome</keyword>
<dbReference type="AlphaFoldDB" id="A0A366I0K8"/>
<dbReference type="OrthoDB" id="5621386at2"/>
<dbReference type="GO" id="GO:0032259">
    <property type="term" value="P:methylation"/>
    <property type="evidence" value="ECO:0007669"/>
    <property type="project" value="UniProtKB-KW"/>
</dbReference>
<evidence type="ECO:0000313" key="3">
    <source>
        <dbReference type="EMBL" id="RBP59349.1"/>
    </source>
</evidence>
<protein>
    <submittedName>
        <fullName evidence="3">Methyltransferase family protein</fullName>
    </submittedName>
</protein>
<dbReference type="InterPro" id="IPR041698">
    <property type="entry name" value="Methyltransf_25"/>
</dbReference>
<dbReference type="SUPFAM" id="SSF53335">
    <property type="entry name" value="S-adenosyl-L-methionine-dependent methyltransferases"/>
    <property type="match status" value="1"/>
</dbReference>
<evidence type="ECO:0000256" key="1">
    <source>
        <dbReference type="SAM" id="MobiDB-lite"/>
    </source>
</evidence>
<gene>
    <name evidence="3" type="ORF">DES54_14011</name>
</gene>
<feature type="region of interest" description="Disordered" evidence="1">
    <location>
        <begin position="1"/>
        <end position="20"/>
    </location>
</feature>
<comment type="caution">
    <text evidence="3">The sequence shown here is derived from an EMBL/GenBank/DDBJ whole genome shotgun (WGS) entry which is preliminary data.</text>
</comment>
<sequence length="313" mass="35164">MSESGQPSSSALLSHSHQHEISDDNLDSLLAAEQERIRQSDPFPGATIEQQIAILEELATFDLGRFLLKHRGLNAYWTHHLVTHRNNVPGTRFSGQLEALLYERLPSALATRERFGIFQQQLQERMSDGIVMASVPCGFMGDLLLLDYSNHQDVTLIGVDLDRQALEGAYKLAQQQGLEKNLSLHCHDAWSLELGTGVDVLTSNGLNIYEPDDDRVTALYRAFFTSLKPGGVLVSSFMTPPPLLSPDSPWTDADPAMLAFQHLLFSRILNAKWTAFRTYEQTQTQLEKAGFSDIQFIDDRMRMFPTIIARKSD</sequence>
<feature type="domain" description="Methyltransferase" evidence="2">
    <location>
        <begin position="151"/>
        <end position="231"/>
    </location>
</feature>
<evidence type="ECO:0000313" key="4">
    <source>
        <dbReference type="Proteomes" id="UP000253046"/>
    </source>
</evidence>
<dbReference type="CDD" id="cd02440">
    <property type="entry name" value="AdoMet_MTases"/>
    <property type="match status" value="1"/>
</dbReference>
<accession>A0A366I0K8</accession>
<proteinExistence type="predicted"/>
<dbReference type="EMBL" id="QNRY01000040">
    <property type="protein sequence ID" value="RBP59349.1"/>
    <property type="molecule type" value="Genomic_DNA"/>
</dbReference>
<reference evidence="3 4" key="1">
    <citation type="submission" date="2018-06" db="EMBL/GenBank/DDBJ databases">
        <title>Genomic Encyclopedia of Type Strains, Phase IV (KMG-IV): sequencing the most valuable type-strain genomes for metagenomic binning, comparative biology and taxonomic classification.</title>
        <authorList>
            <person name="Goeker M."/>
        </authorList>
    </citation>
    <scope>NUCLEOTIDE SEQUENCE [LARGE SCALE GENOMIC DNA]</scope>
    <source>
        <strain evidence="3 4">DSM 30166</strain>
    </source>
</reference>
<dbReference type="Proteomes" id="UP000253046">
    <property type="component" value="Unassembled WGS sequence"/>
</dbReference>
<dbReference type="Gene3D" id="3.40.50.150">
    <property type="entry name" value="Vaccinia Virus protein VP39"/>
    <property type="match status" value="1"/>
</dbReference>
<dbReference type="InterPro" id="IPR029063">
    <property type="entry name" value="SAM-dependent_MTases_sf"/>
</dbReference>
<dbReference type="GO" id="GO:0008168">
    <property type="term" value="F:methyltransferase activity"/>
    <property type="evidence" value="ECO:0007669"/>
    <property type="project" value="UniProtKB-KW"/>
</dbReference>
<evidence type="ECO:0000259" key="2">
    <source>
        <dbReference type="Pfam" id="PF13649"/>
    </source>
</evidence>
<keyword evidence="3" id="KW-0489">Methyltransferase</keyword>
<organism evidence="3 4">
    <name type="scientific">Brenneria salicis ATCC 15712 = DSM 30166</name>
    <dbReference type="NCBI Taxonomy" id="714314"/>
    <lineage>
        <taxon>Bacteria</taxon>
        <taxon>Pseudomonadati</taxon>
        <taxon>Pseudomonadota</taxon>
        <taxon>Gammaproteobacteria</taxon>
        <taxon>Enterobacterales</taxon>
        <taxon>Pectobacteriaceae</taxon>
        <taxon>Brenneria</taxon>
    </lineage>
</organism>
<feature type="compositionally biased region" description="Low complexity" evidence="1">
    <location>
        <begin position="1"/>
        <end position="15"/>
    </location>
</feature>
<name>A0A366I0K8_9GAMM</name>